<protein>
    <submittedName>
        <fullName evidence="1">Uncharacterized protein</fullName>
    </submittedName>
</protein>
<name>A0A9I9EJR3_CUCME</name>
<dbReference type="AlphaFoldDB" id="A0A9I9EJR3"/>
<accession>A0A9I9EJR3</accession>
<proteinExistence type="predicted"/>
<evidence type="ECO:0000313" key="1">
    <source>
        <dbReference type="EnsemblPlants" id="MELO3C034713.2.1"/>
    </source>
</evidence>
<dbReference type="EnsemblPlants" id="MELO3C034713.2.1">
    <property type="protein sequence ID" value="MELO3C034713.2.1"/>
    <property type="gene ID" value="MELO3C034713.2"/>
</dbReference>
<dbReference type="Gramene" id="MELO3C034713.2.1">
    <property type="protein sequence ID" value="MELO3C034713.2.1"/>
    <property type="gene ID" value="MELO3C034713.2"/>
</dbReference>
<sequence>TIVETPQTQSRVLALTLRDSHEERVNSLLFIFRNQEEQPSESIISSHNQWHQLVLGLLSGHSPVRHAVLLLTSVLNPSPHQPLPFAWQLTNPSLILLSGVRL</sequence>
<reference evidence="1" key="1">
    <citation type="submission" date="2023-03" db="UniProtKB">
        <authorList>
            <consortium name="EnsemblPlants"/>
        </authorList>
    </citation>
    <scope>IDENTIFICATION</scope>
</reference>
<organism evidence="1">
    <name type="scientific">Cucumis melo</name>
    <name type="common">Muskmelon</name>
    <dbReference type="NCBI Taxonomy" id="3656"/>
    <lineage>
        <taxon>Eukaryota</taxon>
        <taxon>Viridiplantae</taxon>
        <taxon>Streptophyta</taxon>
        <taxon>Embryophyta</taxon>
        <taxon>Tracheophyta</taxon>
        <taxon>Spermatophyta</taxon>
        <taxon>Magnoliopsida</taxon>
        <taxon>eudicotyledons</taxon>
        <taxon>Gunneridae</taxon>
        <taxon>Pentapetalae</taxon>
        <taxon>rosids</taxon>
        <taxon>fabids</taxon>
        <taxon>Cucurbitales</taxon>
        <taxon>Cucurbitaceae</taxon>
        <taxon>Benincaseae</taxon>
        <taxon>Cucumis</taxon>
    </lineage>
</organism>